<evidence type="ECO:0000256" key="2">
    <source>
        <dbReference type="SAM" id="Phobius"/>
    </source>
</evidence>
<dbReference type="CDD" id="cd00093">
    <property type="entry name" value="HTH_XRE"/>
    <property type="match status" value="1"/>
</dbReference>
<dbReference type="PROSITE" id="PS50943">
    <property type="entry name" value="HTH_CROC1"/>
    <property type="match status" value="1"/>
</dbReference>
<dbReference type="GO" id="GO:0003677">
    <property type="term" value="F:DNA binding"/>
    <property type="evidence" value="ECO:0007669"/>
    <property type="project" value="UniProtKB-KW"/>
</dbReference>
<dbReference type="Proteomes" id="UP000254070">
    <property type="component" value="Unassembled WGS sequence"/>
</dbReference>
<reference evidence="4 5" key="1">
    <citation type="submission" date="2018-06" db="EMBL/GenBank/DDBJ databases">
        <authorList>
            <consortium name="Pathogen Informatics"/>
            <person name="Doyle S."/>
        </authorList>
    </citation>
    <scope>NUCLEOTIDE SEQUENCE [LARGE SCALE GENOMIC DNA]</scope>
    <source>
        <strain evidence="4 5">NCTC8129</strain>
    </source>
</reference>
<dbReference type="RefSeq" id="WP_115235841.1">
    <property type="nucleotide sequence ID" value="NZ_UGIF01000002.1"/>
</dbReference>
<keyword evidence="2" id="KW-1133">Transmembrane helix</keyword>
<evidence type="ECO:0000259" key="3">
    <source>
        <dbReference type="PROSITE" id="PS50943"/>
    </source>
</evidence>
<feature type="transmembrane region" description="Helical" evidence="2">
    <location>
        <begin position="129"/>
        <end position="152"/>
    </location>
</feature>
<keyword evidence="2" id="KW-0812">Transmembrane</keyword>
<feature type="domain" description="HTH cro/C1-type" evidence="3">
    <location>
        <begin position="8"/>
        <end position="62"/>
    </location>
</feature>
<dbReference type="SMART" id="SM00530">
    <property type="entry name" value="HTH_XRE"/>
    <property type="match status" value="1"/>
</dbReference>
<gene>
    <name evidence="4" type="ORF">NCTC8129_02756</name>
</gene>
<accession>A0A377KMV6</accession>
<dbReference type="PANTHER" id="PTHR46558:SF15">
    <property type="entry name" value="HELIX-TURN-HELIX DOMAIN PROTEIN"/>
    <property type="match status" value="1"/>
</dbReference>
<keyword evidence="2" id="KW-0472">Membrane</keyword>
<sequence length="153" mass="17770">MINLSYKIKSERLKNNFTQEDLAEKIFVSRQTISSWENGRSLSNYENLVLLSKLFNIPIDHFYSAPDLEKNRDMHSDGGKHKSTKSELWNLGLIILLVISVFIPYSAPISLCVLFTWKEKVTPKFFTTALFFIIFVTTLEFLVTIFVLTHFLL</sequence>
<protein>
    <submittedName>
        <fullName evidence="4">Predicted transcriptional regulators</fullName>
    </submittedName>
</protein>
<dbReference type="AlphaFoldDB" id="A0A377KMV6"/>
<evidence type="ECO:0000313" key="4">
    <source>
        <dbReference type="EMBL" id="STP30508.1"/>
    </source>
</evidence>
<name>A0A377KMV6_9ENTE</name>
<evidence type="ECO:0000313" key="5">
    <source>
        <dbReference type="Proteomes" id="UP000254070"/>
    </source>
</evidence>
<dbReference type="EMBL" id="UGIF01000002">
    <property type="protein sequence ID" value="STP30508.1"/>
    <property type="molecule type" value="Genomic_DNA"/>
</dbReference>
<dbReference type="SUPFAM" id="SSF47413">
    <property type="entry name" value="lambda repressor-like DNA-binding domains"/>
    <property type="match status" value="1"/>
</dbReference>
<dbReference type="InterPro" id="IPR001387">
    <property type="entry name" value="Cro/C1-type_HTH"/>
</dbReference>
<dbReference type="InterPro" id="IPR010982">
    <property type="entry name" value="Lambda_DNA-bd_dom_sf"/>
</dbReference>
<evidence type="ECO:0000256" key="1">
    <source>
        <dbReference type="ARBA" id="ARBA00023125"/>
    </source>
</evidence>
<dbReference type="Gene3D" id="1.10.260.40">
    <property type="entry name" value="lambda repressor-like DNA-binding domains"/>
    <property type="match status" value="1"/>
</dbReference>
<dbReference type="PANTHER" id="PTHR46558">
    <property type="entry name" value="TRACRIPTIONAL REGULATORY PROTEIN-RELATED-RELATED"/>
    <property type="match status" value="1"/>
</dbReference>
<keyword evidence="1" id="KW-0238">DNA-binding</keyword>
<proteinExistence type="predicted"/>
<feature type="transmembrane region" description="Helical" evidence="2">
    <location>
        <begin position="88"/>
        <end position="117"/>
    </location>
</feature>
<dbReference type="Pfam" id="PF01381">
    <property type="entry name" value="HTH_3"/>
    <property type="match status" value="1"/>
</dbReference>
<organism evidence="4 5">
    <name type="scientific">Enterococcus durans</name>
    <dbReference type="NCBI Taxonomy" id="53345"/>
    <lineage>
        <taxon>Bacteria</taxon>
        <taxon>Bacillati</taxon>
        <taxon>Bacillota</taxon>
        <taxon>Bacilli</taxon>
        <taxon>Lactobacillales</taxon>
        <taxon>Enterococcaceae</taxon>
        <taxon>Enterococcus</taxon>
    </lineage>
</organism>